<keyword evidence="2" id="KW-1185">Reference proteome</keyword>
<sequence>MNLFKYIVWGLVTVVVLDACKKESLLTYNASDNIYFYYKKSGLRLDSINFTFAYSPNSVRDSNVMVPFAVTGVPAKEDREFIITVDPSSSAQVGTHFLLPGKFVLGAGKLVDSFPVKLLRTPDLQKGTMFLKLNLQPNGKFQTNIQIIEGLLDSINPLTLKINVTDILGPGSYWAGIFQGYFGIFSVKKVNLLNQVTGMPIDITINGIYDLNLDAKCAYYAISMSRYLKDQTAAGQTVYEDDGTPMAMSANYQ</sequence>
<evidence type="ECO:0000313" key="2">
    <source>
        <dbReference type="Proteomes" id="UP000192610"/>
    </source>
</evidence>
<name>A0A1V9ENL4_9BACT</name>
<dbReference type="RefSeq" id="WP_081201680.1">
    <property type="nucleotide sequence ID" value="NZ_FOCZ01000002.1"/>
</dbReference>
<proteinExistence type="predicted"/>
<evidence type="ECO:0008006" key="3">
    <source>
        <dbReference type="Google" id="ProtNLM"/>
    </source>
</evidence>
<reference evidence="2" key="1">
    <citation type="submission" date="2016-04" db="EMBL/GenBank/DDBJ databases">
        <authorList>
            <person name="Chen L."/>
            <person name="Zhuang W."/>
            <person name="Wang G."/>
        </authorList>
    </citation>
    <scope>NUCLEOTIDE SEQUENCE [LARGE SCALE GENOMIC DNA]</scope>
    <source>
        <strain evidence="2">17621</strain>
    </source>
</reference>
<comment type="caution">
    <text evidence="1">The sequence shown here is derived from an EMBL/GenBank/DDBJ whole genome shotgun (WGS) entry which is preliminary data.</text>
</comment>
<dbReference type="Pfam" id="PF16132">
    <property type="entry name" value="DUF4843"/>
    <property type="match status" value="1"/>
</dbReference>
<gene>
    <name evidence="1" type="ORF">A4H97_08155</name>
</gene>
<dbReference type="AlphaFoldDB" id="A0A1V9ENL4"/>
<organism evidence="1 2">
    <name type="scientific">Niastella yeongjuensis</name>
    <dbReference type="NCBI Taxonomy" id="354355"/>
    <lineage>
        <taxon>Bacteria</taxon>
        <taxon>Pseudomonadati</taxon>
        <taxon>Bacteroidota</taxon>
        <taxon>Chitinophagia</taxon>
        <taxon>Chitinophagales</taxon>
        <taxon>Chitinophagaceae</taxon>
        <taxon>Niastella</taxon>
    </lineage>
</organism>
<accession>A0A1V9ENL4</accession>
<dbReference type="EMBL" id="LVXG01000023">
    <property type="protein sequence ID" value="OQP47455.1"/>
    <property type="molecule type" value="Genomic_DNA"/>
</dbReference>
<evidence type="ECO:0000313" key="1">
    <source>
        <dbReference type="EMBL" id="OQP47455.1"/>
    </source>
</evidence>
<dbReference type="OrthoDB" id="1096291at2"/>
<protein>
    <recommendedName>
        <fullName evidence="3">DUF4843 domain-containing protein</fullName>
    </recommendedName>
</protein>
<dbReference type="STRING" id="354355.SAMN05660816_01657"/>
<dbReference type="InterPro" id="IPR032299">
    <property type="entry name" value="DUF4843"/>
</dbReference>
<dbReference type="Proteomes" id="UP000192610">
    <property type="component" value="Unassembled WGS sequence"/>
</dbReference>